<evidence type="ECO:0000313" key="3">
    <source>
        <dbReference type="Proteomes" id="UP000886822"/>
    </source>
</evidence>
<dbReference type="PROSITE" id="PS51186">
    <property type="entry name" value="GNAT"/>
    <property type="match status" value="1"/>
</dbReference>
<keyword evidence="2" id="KW-0808">Transferase</keyword>
<reference evidence="2" key="2">
    <citation type="submission" date="2021-04" db="EMBL/GenBank/DDBJ databases">
        <authorList>
            <person name="Gilroy R."/>
        </authorList>
    </citation>
    <scope>NUCLEOTIDE SEQUENCE</scope>
    <source>
        <strain evidence="2">CHK173-259</strain>
    </source>
</reference>
<dbReference type="AlphaFoldDB" id="A0A9D1QS39"/>
<dbReference type="Proteomes" id="UP000886822">
    <property type="component" value="Unassembled WGS sequence"/>
</dbReference>
<dbReference type="InterPro" id="IPR000182">
    <property type="entry name" value="GNAT_dom"/>
</dbReference>
<dbReference type="CDD" id="cd04301">
    <property type="entry name" value="NAT_SF"/>
    <property type="match status" value="1"/>
</dbReference>
<dbReference type="Pfam" id="PF13673">
    <property type="entry name" value="Acetyltransf_10"/>
    <property type="match status" value="1"/>
</dbReference>
<dbReference type="Gene3D" id="3.40.630.30">
    <property type="match status" value="1"/>
</dbReference>
<dbReference type="GO" id="GO:0016747">
    <property type="term" value="F:acyltransferase activity, transferring groups other than amino-acyl groups"/>
    <property type="evidence" value="ECO:0007669"/>
    <property type="project" value="InterPro"/>
</dbReference>
<dbReference type="SUPFAM" id="SSF55729">
    <property type="entry name" value="Acyl-CoA N-acyltransferases (Nat)"/>
    <property type="match status" value="1"/>
</dbReference>
<dbReference type="EMBL" id="DXGJ01000060">
    <property type="protein sequence ID" value="HIW72455.1"/>
    <property type="molecule type" value="Genomic_DNA"/>
</dbReference>
<feature type="domain" description="N-acetyltransferase" evidence="1">
    <location>
        <begin position="1"/>
        <end position="150"/>
    </location>
</feature>
<organism evidence="2 3">
    <name type="scientific">Candidatus Levilactobacillus faecigallinarum</name>
    <dbReference type="NCBI Taxonomy" id="2838638"/>
    <lineage>
        <taxon>Bacteria</taxon>
        <taxon>Bacillati</taxon>
        <taxon>Bacillota</taxon>
        <taxon>Bacilli</taxon>
        <taxon>Lactobacillales</taxon>
        <taxon>Lactobacillaceae</taxon>
        <taxon>Levilactobacillus</taxon>
    </lineage>
</organism>
<dbReference type="PANTHER" id="PTHR43451">
    <property type="entry name" value="ACETYLTRANSFERASE (GNAT) FAMILY PROTEIN"/>
    <property type="match status" value="1"/>
</dbReference>
<proteinExistence type="predicted"/>
<protein>
    <submittedName>
        <fullName evidence="2">GNAT family N-acetyltransferase</fullName>
        <ecNumber evidence="2">2.3.1.-</ecNumber>
    </submittedName>
</protein>
<evidence type="ECO:0000313" key="2">
    <source>
        <dbReference type="EMBL" id="HIW72455.1"/>
    </source>
</evidence>
<reference evidence="2" key="1">
    <citation type="journal article" date="2021" name="PeerJ">
        <title>Extensive microbial diversity within the chicken gut microbiome revealed by metagenomics and culture.</title>
        <authorList>
            <person name="Gilroy R."/>
            <person name="Ravi A."/>
            <person name="Getino M."/>
            <person name="Pursley I."/>
            <person name="Horton D.L."/>
            <person name="Alikhan N.F."/>
            <person name="Baker D."/>
            <person name="Gharbi K."/>
            <person name="Hall N."/>
            <person name="Watson M."/>
            <person name="Adriaenssens E.M."/>
            <person name="Foster-Nyarko E."/>
            <person name="Jarju S."/>
            <person name="Secka A."/>
            <person name="Antonio M."/>
            <person name="Oren A."/>
            <person name="Chaudhuri R.R."/>
            <person name="La Ragione R."/>
            <person name="Hildebrand F."/>
            <person name="Pallen M.J."/>
        </authorList>
    </citation>
    <scope>NUCLEOTIDE SEQUENCE</scope>
    <source>
        <strain evidence="2">CHK173-259</strain>
    </source>
</reference>
<evidence type="ECO:0000259" key="1">
    <source>
        <dbReference type="PROSITE" id="PS51186"/>
    </source>
</evidence>
<keyword evidence="2" id="KW-0012">Acyltransferase</keyword>
<dbReference type="InterPro" id="IPR052564">
    <property type="entry name" value="N-acetyltrans/Recomb-assoc"/>
</dbReference>
<sequence>MHLRPYQPSDLAGIRNLFRTTIERVNWRDYTAEQLQAWIGTDNSATQQQWQDTLSTHRTLVAIDRGTLVGFGDMTTTGLLDRLYVHYAHQNRGIATALVRTLEADIPAATYQTYASITARPFFERQGYQVTRTNHVQRQGVDLLNYHMQK</sequence>
<comment type="caution">
    <text evidence="2">The sequence shown here is derived from an EMBL/GenBank/DDBJ whole genome shotgun (WGS) entry which is preliminary data.</text>
</comment>
<dbReference type="PANTHER" id="PTHR43451:SF1">
    <property type="entry name" value="ACETYLTRANSFERASE"/>
    <property type="match status" value="1"/>
</dbReference>
<dbReference type="EC" id="2.3.1.-" evidence="2"/>
<gene>
    <name evidence="2" type="ORF">H9875_07515</name>
</gene>
<dbReference type="InterPro" id="IPR016181">
    <property type="entry name" value="Acyl_CoA_acyltransferase"/>
</dbReference>
<accession>A0A9D1QS39</accession>
<name>A0A9D1QS39_9LACO</name>